<evidence type="ECO:0000256" key="1">
    <source>
        <dbReference type="SAM" id="Phobius"/>
    </source>
</evidence>
<keyword evidence="1" id="KW-1133">Transmembrane helix</keyword>
<name>A0A087BMV1_9BIFI</name>
<protein>
    <submittedName>
        <fullName evidence="2">Uncharacterized protein</fullName>
    </submittedName>
</protein>
<feature type="transmembrane region" description="Helical" evidence="1">
    <location>
        <begin position="26"/>
        <end position="45"/>
    </location>
</feature>
<dbReference type="Proteomes" id="UP000029014">
    <property type="component" value="Unassembled WGS sequence"/>
</dbReference>
<accession>A0A087BMV1</accession>
<evidence type="ECO:0000313" key="3">
    <source>
        <dbReference type="Proteomes" id="UP000029014"/>
    </source>
</evidence>
<gene>
    <name evidence="2" type="ORF">BMIN_0245</name>
</gene>
<comment type="caution">
    <text evidence="2">The sequence shown here is derived from an EMBL/GenBank/DDBJ whole genome shotgun (WGS) entry which is preliminary data.</text>
</comment>
<reference evidence="2 3" key="1">
    <citation type="submission" date="2014-03" db="EMBL/GenBank/DDBJ databases">
        <title>Genomics of Bifidobacteria.</title>
        <authorList>
            <person name="Ventura M."/>
            <person name="Milani C."/>
            <person name="Lugli G.A."/>
        </authorList>
    </citation>
    <scope>NUCLEOTIDE SEQUENCE [LARGE SCALE GENOMIC DNA]</scope>
    <source>
        <strain evidence="2 3">LMG 11592</strain>
    </source>
</reference>
<sequence length="80" mass="8718">MAGKNNHPLASSLRNILVELVKDPKMLMILLLQLVCAFTLVAIGISSGRIAVAIIGVAFAILAALDKWLSYRKISVEEKR</sequence>
<proteinExistence type="predicted"/>
<dbReference type="RefSeq" id="WP_152595214.1">
    <property type="nucleotide sequence ID" value="NZ_JGZD01000009.1"/>
</dbReference>
<feature type="transmembrane region" description="Helical" evidence="1">
    <location>
        <begin position="51"/>
        <end position="70"/>
    </location>
</feature>
<keyword evidence="3" id="KW-1185">Reference proteome</keyword>
<dbReference type="EMBL" id="JGZD01000009">
    <property type="protein sequence ID" value="KFI72351.1"/>
    <property type="molecule type" value="Genomic_DNA"/>
</dbReference>
<keyword evidence="1" id="KW-0812">Transmembrane</keyword>
<evidence type="ECO:0000313" key="2">
    <source>
        <dbReference type="EMBL" id="KFI72351.1"/>
    </source>
</evidence>
<dbReference type="AlphaFoldDB" id="A0A087BMV1"/>
<organism evidence="2 3">
    <name type="scientific">Bifidobacterium minimum</name>
    <dbReference type="NCBI Taxonomy" id="1693"/>
    <lineage>
        <taxon>Bacteria</taxon>
        <taxon>Bacillati</taxon>
        <taxon>Actinomycetota</taxon>
        <taxon>Actinomycetes</taxon>
        <taxon>Bifidobacteriales</taxon>
        <taxon>Bifidobacteriaceae</taxon>
        <taxon>Bifidobacterium</taxon>
    </lineage>
</organism>
<keyword evidence="1" id="KW-0472">Membrane</keyword>